<comment type="caution">
    <text evidence="1">The sequence shown here is derived from an EMBL/GenBank/DDBJ whole genome shotgun (WGS) entry which is preliminary data.</text>
</comment>
<gene>
    <name evidence="1" type="ORF">BEL05_13635</name>
</gene>
<dbReference type="STRING" id="23.BEL05_13635"/>
<proteinExistence type="predicted"/>
<name>A0A1E5IS12_SHECO</name>
<evidence type="ECO:0000313" key="1">
    <source>
        <dbReference type="EMBL" id="OEG73306.1"/>
    </source>
</evidence>
<accession>A0A1E5IS12</accession>
<organism evidence="1 2">
    <name type="scientific">Shewanella colwelliana</name>
    <name type="common">Alteromonas colwelliana</name>
    <dbReference type="NCBI Taxonomy" id="23"/>
    <lineage>
        <taxon>Bacteria</taxon>
        <taxon>Pseudomonadati</taxon>
        <taxon>Pseudomonadota</taxon>
        <taxon>Gammaproteobacteria</taxon>
        <taxon>Alteromonadales</taxon>
        <taxon>Shewanellaceae</taxon>
        <taxon>Shewanella</taxon>
    </lineage>
</organism>
<sequence length="59" mass="6672">MLHAVMVLWDFTDETRLGVSGNWSNLCAIAFEADHQSIILFYDNEESLLPLTTKKTTLA</sequence>
<protein>
    <submittedName>
        <fullName evidence="1">Uncharacterized protein</fullName>
    </submittedName>
</protein>
<dbReference type="EMBL" id="MCBT01000043">
    <property type="protein sequence ID" value="OEG73306.1"/>
    <property type="molecule type" value="Genomic_DNA"/>
</dbReference>
<evidence type="ECO:0000313" key="2">
    <source>
        <dbReference type="Proteomes" id="UP000095230"/>
    </source>
</evidence>
<dbReference type="Proteomes" id="UP000095230">
    <property type="component" value="Unassembled WGS sequence"/>
</dbReference>
<dbReference type="AlphaFoldDB" id="A0A1E5IS12"/>
<reference evidence="1 2" key="1">
    <citation type="submission" date="2016-07" db="EMBL/GenBank/DDBJ databases">
        <title>Whole-genome of two Shewanella species isolated from a digestive organ of sea cucumber Apostichopus japonicus Selenka 1867.</title>
        <authorList>
            <person name="Hong H.-H."/>
            <person name="Choi H."/>
            <person name="Cheon S."/>
            <person name="Oh J.-S."/>
            <person name="Lee H.-G."/>
            <person name="Park C."/>
        </authorList>
    </citation>
    <scope>NUCLEOTIDE SEQUENCE [LARGE SCALE GENOMIC DNA]</scope>
    <source>
        <strain evidence="1 2">CSB03KR</strain>
    </source>
</reference>